<dbReference type="PANTHER" id="PTHR11590">
    <property type="entry name" value="PROTEIN-GLUTAMINE GAMMA-GLUTAMYLTRANSFERASE"/>
    <property type="match status" value="1"/>
</dbReference>
<dbReference type="EC" id="2.3.2.13" evidence="6"/>
<keyword evidence="12" id="KW-1185">Reference proteome</keyword>
<comment type="catalytic activity">
    <reaction evidence="7">
        <text>L-glutaminyl-[protein] + L-lysyl-[protein] = [protein]-L-lysyl-N(6)-5-L-glutamyl-[protein] + NH4(+)</text>
        <dbReference type="Rhea" id="RHEA:54816"/>
        <dbReference type="Rhea" id="RHEA-COMP:9752"/>
        <dbReference type="Rhea" id="RHEA-COMP:10207"/>
        <dbReference type="Rhea" id="RHEA-COMP:14005"/>
        <dbReference type="ChEBI" id="CHEBI:28938"/>
        <dbReference type="ChEBI" id="CHEBI:29969"/>
        <dbReference type="ChEBI" id="CHEBI:30011"/>
        <dbReference type="ChEBI" id="CHEBI:138370"/>
        <dbReference type="EC" id="2.3.2.13"/>
    </reaction>
</comment>
<dbReference type="InterPro" id="IPR001102">
    <property type="entry name" value="Transglutaminase_N"/>
</dbReference>
<dbReference type="InterPro" id="IPR013808">
    <property type="entry name" value="Transglutaminase_AS"/>
</dbReference>
<protein>
    <recommendedName>
        <fullName evidence="6">protein-glutamine gamma-glutamyltransferase</fullName>
        <ecNumber evidence="6">2.3.2.13</ecNumber>
    </recommendedName>
</protein>
<evidence type="ECO:0000256" key="3">
    <source>
        <dbReference type="ARBA" id="ARBA00022723"/>
    </source>
</evidence>
<feature type="active site" evidence="8">
    <location>
        <position position="401"/>
    </location>
</feature>
<dbReference type="InterPro" id="IPR014756">
    <property type="entry name" value="Ig_E-set"/>
</dbReference>
<dbReference type="OrthoDB" id="437511at2759"/>
<dbReference type="Pfam" id="PF01841">
    <property type="entry name" value="Transglut_core"/>
    <property type="match status" value="1"/>
</dbReference>
<feature type="binding site" evidence="9">
    <location>
        <position position="518"/>
    </location>
    <ligand>
        <name>Ca(2+)</name>
        <dbReference type="ChEBI" id="CHEBI:29108"/>
    </ligand>
</feature>
<dbReference type="AlphaFoldDB" id="A0A8B7ZBJ3"/>
<dbReference type="InterPro" id="IPR038765">
    <property type="entry name" value="Papain-like_cys_pep_sf"/>
</dbReference>
<dbReference type="InterPro" id="IPR050779">
    <property type="entry name" value="Transglutaminase"/>
</dbReference>
<keyword evidence="5" id="KW-0012">Acyltransferase</keyword>
<dbReference type="InterPro" id="IPR036238">
    <property type="entry name" value="Transglutaminase_C_sf"/>
</dbReference>
<feature type="binding site" evidence="9">
    <location>
        <position position="464"/>
    </location>
    <ligand>
        <name>Ca(2+)</name>
        <dbReference type="ChEBI" id="CHEBI:29108"/>
    </ligand>
</feature>
<keyword evidence="4 9" id="KW-0106">Calcium</keyword>
<feature type="active site" evidence="8">
    <location>
        <position position="342"/>
    </location>
</feature>
<feature type="domain" description="Transglutaminase-like" evidence="11">
    <location>
        <begin position="334"/>
        <end position="427"/>
    </location>
</feature>
<dbReference type="Pfam" id="PF00927">
    <property type="entry name" value="Transglut_C"/>
    <property type="match status" value="2"/>
</dbReference>
<evidence type="ECO:0000256" key="6">
    <source>
        <dbReference type="ARBA" id="ARBA00024222"/>
    </source>
</evidence>
<evidence type="ECO:0000313" key="13">
    <source>
        <dbReference type="RefSeq" id="XP_022103018.1"/>
    </source>
</evidence>
<name>A0A8B7ZBJ3_ACAPL</name>
<proteinExistence type="inferred from homology"/>
<dbReference type="PANTHER" id="PTHR11590:SF40">
    <property type="entry name" value="HEMOCYTE PROTEIN-GLUTAMINE GAMMA-GLUTAMYLTRANSFERASE-LIKE PROTEIN"/>
    <property type="match status" value="1"/>
</dbReference>
<dbReference type="PROSITE" id="PS00547">
    <property type="entry name" value="TRANSGLUTAMINASES"/>
    <property type="match status" value="1"/>
</dbReference>
<dbReference type="GO" id="GO:0046872">
    <property type="term" value="F:metal ion binding"/>
    <property type="evidence" value="ECO:0007669"/>
    <property type="project" value="UniProtKB-KW"/>
</dbReference>
<dbReference type="Pfam" id="PF00868">
    <property type="entry name" value="Transglut_N"/>
    <property type="match status" value="1"/>
</dbReference>
<dbReference type="FunFam" id="2.60.40.10:FF:000090">
    <property type="entry name" value="Protein-glutamine gamma-glutamyltransferase 2"/>
    <property type="match status" value="1"/>
</dbReference>
<accession>A0A8B7ZBJ3</accession>
<feature type="binding site" evidence="9">
    <location>
        <position position="513"/>
    </location>
    <ligand>
        <name>Ca(2+)</name>
        <dbReference type="ChEBI" id="CHEBI:29108"/>
    </ligand>
</feature>
<evidence type="ECO:0000256" key="4">
    <source>
        <dbReference type="ARBA" id="ARBA00022837"/>
    </source>
</evidence>
<dbReference type="PIRSF" id="PIRSF000459">
    <property type="entry name" value="TGM_EBP42"/>
    <property type="match status" value="1"/>
</dbReference>
<dbReference type="GeneID" id="110985886"/>
<feature type="active site" evidence="8">
    <location>
        <position position="424"/>
    </location>
</feature>
<evidence type="ECO:0000256" key="10">
    <source>
        <dbReference type="SAM" id="MobiDB-lite"/>
    </source>
</evidence>
<comment type="similarity">
    <text evidence="1">Belongs to the transglutaminase superfamily. Transglutaminase family.</text>
</comment>
<keyword evidence="3 9" id="KW-0479">Metal-binding</keyword>
<dbReference type="SMART" id="SM00460">
    <property type="entry name" value="TGc"/>
    <property type="match status" value="1"/>
</dbReference>
<feature type="binding site" evidence="9">
    <location>
        <position position="466"/>
    </location>
    <ligand>
        <name>Ca(2+)</name>
        <dbReference type="ChEBI" id="CHEBI:29108"/>
    </ligand>
</feature>
<evidence type="ECO:0000256" key="5">
    <source>
        <dbReference type="ARBA" id="ARBA00023315"/>
    </source>
</evidence>
<evidence type="ECO:0000256" key="2">
    <source>
        <dbReference type="ARBA" id="ARBA00022679"/>
    </source>
</evidence>
<evidence type="ECO:0000256" key="9">
    <source>
        <dbReference type="PIRSR" id="PIRSR000459-2"/>
    </source>
</evidence>
<dbReference type="OMA" id="HRTEAYF"/>
<dbReference type="SUPFAM" id="SSF49309">
    <property type="entry name" value="Transglutaminase, two C-terminal domains"/>
    <property type="match status" value="2"/>
</dbReference>
<dbReference type="Gene3D" id="3.90.260.10">
    <property type="entry name" value="Transglutaminase-like"/>
    <property type="match status" value="1"/>
</dbReference>
<evidence type="ECO:0000256" key="8">
    <source>
        <dbReference type="PIRSR" id="PIRSR000459-1"/>
    </source>
</evidence>
<dbReference type="GO" id="GO:0003810">
    <property type="term" value="F:protein-glutamine gamma-glutamyltransferase activity"/>
    <property type="evidence" value="ECO:0007669"/>
    <property type="project" value="UniProtKB-EC"/>
</dbReference>
<evidence type="ECO:0000256" key="7">
    <source>
        <dbReference type="ARBA" id="ARBA00051843"/>
    </source>
</evidence>
<dbReference type="Proteomes" id="UP000694845">
    <property type="component" value="Unplaced"/>
</dbReference>
<keyword evidence="2" id="KW-0808">Transferase</keyword>
<dbReference type="InterPro" id="IPR023608">
    <property type="entry name" value="Transglutaminase_animal"/>
</dbReference>
<dbReference type="KEGG" id="aplc:110985886"/>
<dbReference type="InterPro" id="IPR002931">
    <property type="entry name" value="Transglutaminase-like"/>
</dbReference>
<evidence type="ECO:0000313" key="12">
    <source>
        <dbReference type="Proteomes" id="UP000694845"/>
    </source>
</evidence>
<dbReference type="RefSeq" id="XP_022103018.1">
    <property type="nucleotide sequence ID" value="XM_022247326.1"/>
</dbReference>
<evidence type="ECO:0000256" key="1">
    <source>
        <dbReference type="ARBA" id="ARBA00005968"/>
    </source>
</evidence>
<organism evidence="12 13">
    <name type="scientific">Acanthaster planci</name>
    <name type="common">Crown-of-thorns starfish</name>
    <dbReference type="NCBI Taxonomy" id="133434"/>
    <lineage>
        <taxon>Eukaryota</taxon>
        <taxon>Metazoa</taxon>
        <taxon>Echinodermata</taxon>
        <taxon>Eleutherozoa</taxon>
        <taxon>Asterozoa</taxon>
        <taxon>Asteroidea</taxon>
        <taxon>Valvatacea</taxon>
        <taxon>Valvatida</taxon>
        <taxon>Acanthasteridae</taxon>
        <taxon>Acanthaster</taxon>
    </lineage>
</organism>
<dbReference type="SUPFAM" id="SSF54001">
    <property type="entry name" value="Cysteine proteinases"/>
    <property type="match status" value="1"/>
</dbReference>
<feature type="region of interest" description="Disordered" evidence="10">
    <location>
        <begin position="39"/>
        <end position="66"/>
    </location>
</feature>
<dbReference type="SUPFAM" id="SSF81296">
    <property type="entry name" value="E set domains"/>
    <property type="match status" value="1"/>
</dbReference>
<dbReference type="InterPro" id="IPR036985">
    <property type="entry name" value="Transglutaminase-like_sf"/>
</dbReference>
<reference evidence="13" key="1">
    <citation type="submission" date="2025-08" db="UniProtKB">
        <authorList>
            <consortium name="RefSeq"/>
        </authorList>
    </citation>
    <scope>IDENTIFICATION</scope>
</reference>
<sequence length="759" mass="85530">MGTASSRRAAGSTGPSSDVVWIGPRNYVTRMEPRRYHFFDGDEARRPSRINPALEERRTPTPPPTDAQLKVENCNLQPASNKFLHYTAELDEVDWLVVRRGQPFQLDLTLNRPYDKSTDDIKFDFQTGSTKNFQKGTQVLVSIRDPRPSLAGGWKAEIKEEKENTLTVSVTASASALVGKYHLTVRTTVKSAEDSNQPQNHSFKEHRPICLLFNAWCEEDQVYLDKEEERKEYVLNERGYIWYGNSRQLGKRPWGFDQFEKGVFDAVMYLLETHVDQYERGSSVLVSRSMSAAVNSQDDNGVLSGRWDGNYKPHASPSSWSGSQHILEEHFKTKSPVRYGQCWVFSGVLTTVLRCLGIPARSVTNFASAHDTDNSLTIDRYYDENGERMKQYESDSIWNFHVWNEAWMSRPDVPPGYGGWQAVDATPQETSGDIYRAGPCSVSSIKQGQVYYPYDARFVFAEVNGDIVNWQVKNDHEFEVMSIKKSSVGKNISTKAVGSRDRQDLTREYKHPEGSAAERAAVKTAVSFGTSPWVYDHPENTEDVHAELELPDLWVGADFEVKVPLTNRSQENRSVSITVIVQVVYYTGVLAAKIKKMDKKFQLGPGQSDQITMSVNADEYLDKMVDQSAFKIFLLGHVDETGQAFVEEEDFRLRTPDLDVKLLRPAANDVRVGEPVEVELNLSNPLKKNLTNCEVTVEGAGLLPPRVMKQKDVVGSGTLTLKVDFKPRKAGERTLVATFDSDQLSQVTGELDLNVLKAE</sequence>
<gene>
    <name evidence="13" type="primary">LOC110985886</name>
</gene>
<evidence type="ECO:0000259" key="11">
    <source>
        <dbReference type="SMART" id="SM00460"/>
    </source>
</evidence>
<dbReference type="InterPro" id="IPR013783">
    <property type="entry name" value="Ig-like_fold"/>
</dbReference>
<dbReference type="FunFam" id="3.90.260.10:FF:000001">
    <property type="entry name" value="Protein-glutamine gamma-glutamyltransferase 2"/>
    <property type="match status" value="1"/>
</dbReference>
<comment type="cofactor">
    <cofactor evidence="9">
        <name>Ca(2+)</name>
        <dbReference type="ChEBI" id="CHEBI:29108"/>
    </cofactor>
    <text evidence="9">Binds 1 Ca(2+) ion per subunit.</text>
</comment>
<dbReference type="Gene3D" id="2.60.40.10">
    <property type="entry name" value="Immunoglobulins"/>
    <property type="match status" value="3"/>
</dbReference>
<dbReference type="InterPro" id="IPR008958">
    <property type="entry name" value="Transglutaminase_C"/>
</dbReference>
<dbReference type="FunFam" id="2.60.40.10:FF:000171">
    <property type="entry name" value="protein-glutamine gamma-glutamyltransferase 6"/>
    <property type="match status" value="1"/>
</dbReference>